<dbReference type="Pfam" id="PF12728">
    <property type="entry name" value="HTH_17"/>
    <property type="match status" value="1"/>
</dbReference>
<reference evidence="2 3" key="1">
    <citation type="submission" date="2016-07" db="EMBL/GenBank/DDBJ databases">
        <title>Characterization of isolates of Eisenbergiella tayi derived from blood cultures, using whole genome sequencing.</title>
        <authorList>
            <person name="Burdz T."/>
            <person name="Wiebe D."/>
            <person name="Huynh C."/>
            <person name="Bernard K."/>
        </authorList>
    </citation>
    <scope>NUCLEOTIDE SEQUENCE [LARGE SCALE GENOMIC DNA]</scope>
    <source>
        <strain evidence="2 3">NML 110608</strain>
    </source>
</reference>
<dbReference type="AlphaFoldDB" id="A0A1E3A1T6"/>
<protein>
    <submittedName>
        <fullName evidence="2">Helix-turn-helix domain protein</fullName>
    </submittedName>
</protein>
<comment type="caution">
    <text evidence="2">The sequence shown here is derived from an EMBL/GenBank/DDBJ whole genome shotgun (WGS) entry which is preliminary data.</text>
</comment>
<dbReference type="RefSeq" id="WP_141703275.1">
    <property type="nucleotide sequence ID" value="NZ_MCGH01000004.1"/>
</dbReference>
<evidence type="ECO:0000259" key="1">
    <source>
        <dbReference type="Pfam" id="PF12728"/>
    </source>
</evidence>
<name>A0A1E3A1T6_9FIRM</name>
<sequence length="185" mass="21830">MDLMKYYAPIFEKYPEFVTQEQMGEICGICKKTAYTLVYSGKIPYTVETDRLGRTHRIKLTDVLLYLYEKECRQEPDSPYIIEMKSFYEKEFAGFPDLLIVKDIEDMTGFSSTCICNWIGRKLFRTIPLKKGYGIPKCCFIDFLVSPYYRSIKNKTPLQKNHLKAFEKWWREKGGETIHGPERPL</sequence>
<dbReference type="EMBL" id="MCGH01000004">
    <property type="protein sequence ID" value="ODM02371.1"/>
    <property type="molecule type" value="Genomic_DNA"/>
</dbReference>
<dbReference type="Proteomes" id="UP000094067">
    <property type="component" value="Unassembled WGS sequence"/>
</dbReference>
<evidence type="ECO:0000313" key="2">
    <source>
        <dbReference type="EMBL" id="ODM02371.1"/>
    </source>
</evidence>
<feature type="domain" description="Helix-turn-helix" evidence="1">
    <location>
        <begin position="19"/>
        <end position="67"/>
    </location>
</feature>
<gene>
    <name evidence="2" type="ORF">BEI61_05533</name>
</gene>
<organism evidence="2 3">
    <name type="scientific">Eisenbergiella tayi</name>
    <dbReference type="NCBI Taxonomy" id="1432052"/>
    <lineage>
        <taxon>Bacteria</taxon>
        <taxon>Bacillati</taxon>
        <taxon>Bacillota</taxon>
        <taxon>Clostridia</taxon>
        <taxon>Lachnospirales</taxon>
        <taxon>Lachnospiraceae</taxon>
        <taxon>Eisenbergiella</taxon>
    </lineage>
</organism>
<dbReference type="InterPro" id="IPR041657">
    <property type="entry name" value="HTH_17"/>
</dbReference>
<evidence type="ECO:0000313" key="3">
    <source>
        <dbReference type="Proteomes" id="UP000094067"/>
    </source>
</evidence>
<proteinExistence type="predicted"/>
<accession>A0A1E3A1T6</accession>